<feature type="compositionally biased region" description="Polar residues" evidence="1">
    <location>
        <begin position="359"/>
        <end position="369"/>
    </location>
</feature>
<name>A0A9P4TK63_CURKU</name>
<dbReference type="EMBL" id="SWKU01000004">
    <property type="protein sequence ID" value="KAF3007632.1"/>
    <property type="molecule type" value="Genomic_DNA"/>
</dbReference>
<reference evidence="3" key="1">
    <citation type="submission" date="2019-04" db="EMBL/GenBank/DDBJ databases">
        <title>Sequencing of skin fungus with MAO and IRED activity.</title>
        <authorList>
            <person name="Marsaioli A.J."/>
            <person name="Bonatto J.M.C."/>
            <person name="Reis Junior O."/>
        </authorList>
    </citation>
    <scope>NUCLEOTIDE SEQUENCE</scope>
    <source>
        <strain evidence="3">30M1</strain>
    </source>
</reference>
<keyword evidence="2" id="KW-1133">Transmembrane helix</keyword>
<gene>
    <name evidence="3" type="ORF">E8E13_008383</name>
</gene>
<feature type="region of interest" description="Disordered" evidence="1">
    <location>
        <begin position="331"/>
        <end position="407"/>
    </location>
</feature>
<evidence type="ECO:0000313" key="4">
    <source>
        <dbReference type="Proteomes" id="UP000801428"/>
    </source>
</evidence>
<feature type="transmembrane region" description="Helical" evidence="2">
    <location>
        <begin position="251"/>
        <end position="282"/>
    </location>
</feature>
<dbReference type="AlphaFoldDB" id="A0A9P4TK63"/>
<keyword evidence="2" id="KW-0472">Membrane</keyword>
<sequence length="407" mass="45729">MVSRYATGINEERWFKGRNKDINPDTTNVLDNIKSEQIEIRTQHELASRILYGCLTSCLDPASNATQHLQFLDLYNAEISVIADEEVRQFRQFSENILKLGSKDAPKAQSWHEKLMESVGILREIQLLEQIKDIQDELHTLKVLIGHQKTVIDQLYDLDPALGSSASSTADLTDKPASAPRAEIAARSESALKAHRAVREYESQVEDMSKHAEHTYEALLRLIDLKQKYANVQEARVMREQSVETSRVGNILFGFTVLSAFFLPLSFLSSFFAIPIAAFLWIDVADGRLSLSWVSMYMFPTSLAFSAVTMWLIVKFDFILRVKEKLFKKGRTPSKDNGNPAEESRSTSATVVGIEGQEPLQTNESTSTAVEEAPVSRSRWTYRGPFKTPNEEEGTAGFAPRPHGHGT</sequence>
<protein>
    <submittedName>
        <fullName evidence="3">Uncharacterized protein</fullName>
    </submittedName>
</protein>
<dbReference type="OrthoDB" id="5396681at2759"/>
<comment type="caution">
    <text evidence="3">The sequence shown here is derived from an EMBL/GenBank/DDBJ whole genome shotgun (WGS) entry which is preliminary data.</text>
</comment>
<accession>A0A9P4TK63</accession>
<organism evidence="3 4">
    <name type="scientific">Curvularia kusanoi</name>
    <name type="common">Cochliobolus kusanoi</name>
    <dbReference type="NCBI Taxonomy" id="90978"/>
    <lineage>
        <taxon>Eukaryota</taxon>
        <taxon>Fungi</taxon>
        <taxon>Dikarya</taxon>
        <taxon>Ascomycota</taxon>
        <taxon>Pezizomycotina</taxon>
        <taxon>Dothideomycetes</taxon>
        <taxon>Pleosporomycetidae</taxon>
        <taxon>Pleosporales</taxon>
        <taxon>Pleosporineae</taxon>
        <taxon>Pleosporaceae</taxon>
        <taxon>Curvularia</taxon>
    </lineage>
</organism>
<feature type="transmembrane region" description="Helical" evidence="2">
    <location>
        <begin position="294"/>
        <end position="314"/>
    </location>
</feature>
<evidence type="ECO:0000256" key="2">
    <source>
        <dbReference type="SAM" id="Phobius"/>
    </source>
</evidence>
<dbReference type="Proteomes" id="UP000801428">
    <property type="component" value="Unassembled WGS sequence"/>
</dbReference>
<evidence type="ECO:0000313" key="3">
    <source>
        <dbReference type="EMBL" id="KAF3007632.1"/>
    </source>
</evidence>
<evidence type="ECO:0000256" key="1">
    <source>
        <dbReference type="SAM" id="MobiDB-lite"/>
    </source>
</evidence>
<keyword evidence="2" id="KW-0812">Transmembrane</keyword>
<proteinExistence type="predicted"/>
<keyword evidence="4" id="KW-1185">Reference proteome</keyword>